<evidence type="ECO:0000313" key="4">
    <source>
        <dbReference type="Proteomes" id="UP000772566"/>
    </source>
</evidence>
<keyword evidence="1" id="KW-0472">Membrane</keyword>
<gene>
    <name evidence="2" type="ORF">HXK23_03520</name>
    <name evidence="3" type="ORF">M3I19_02895</name>
</gene>
<dbReference type="EMBL" id="JABZGT010000176">
    <property type="protein sequence ID" value="MBF4809275.1"/>
    <property type="molecule type" value="Genomic_DNA"/>
</dbReference>
<evidence type="ECO:0000313" key="3">
    <source>
        <dbReference type="EMBL" id="UQF78643.1"/>
    </source>
</evidence>
<reference evidence="3" key="2">
    <citation type="submission" date="2022-05" db="EMBL/GenBank/DDBJ databases">
        <title>Using nanopore sequencing to obtain complete genomes from saliva samples.</title>
        <authorList>
            <person name="Baker J.L."/>
        </authorList>
    </citation>
    <scope>NUCLEOTIDE SEQUENCE</scope>
    <source>
        <strain evidence="3">JCVI-JB-Lp32</strain>
    </source>
</reference>
<reference evidence="2" key="1">
    <citation type="submission" date="2020-04" db="EMBL/GenBank/DDBJ databases">
        <title>Deep metagenomics examines the oral microbiome during advanced dental caries in children, revealing novel taxa and co-occurrences with host molecules.</title>
        <authorList>
            <person name="Baker J.L."/>
            <person name="Morton J.T."/>
            <person name="Dinis M."/>
            <person name="Alvarez R."/>
            <person name="Tran N.C."/>
            <person name="Knight R."/>
            <person name="Edlund A."/>
        </authorList>
    </citation>
    <scope>NUCLEOTIDE SEQUENCE</scope>
    <source>
        <strain evidence="2">JCVI_22A_bin.2</strain>
    </source>
</reference>
<organism evidence="2 4">
    <name type="scientific">Lancefieldella parvula</name>
    <dbReference type="NCBI Taxonomy" id="1382"/>
    <lineage>
        <taxon>Bacteria</taxon>
        <taxon>Bacillati</taxon>
        <taxon>Actinomycetota</taxon>
        <taxon>Coriobacteriia</taxon>
        <taxon>Coriobacteriales</taxon>
        <taxon>Atopobiaceae</taxon>
        <taxon>Lancefieldella</taxon>
    </lineage>
</organism>
<keyword evidence="2" id="KW-0131">Cell cycle</keyword>
<dbReference type="Proteomes" id="UP000772566">
    <property type="component" value="Unassembled WGS sequence"/>
</dbReference>
<feature type="transmembrane region" description="Helical" evidence="1">
    <location>
        <begin position="53"/>
        <end position="73"/>
    </location>
</feature>
<keyword evidence="2" id="KW-0132">Cell division</keyword>
<keyword evidence="1" id="KW-0812">Transmembrane</keyword>
<dbReference type="GO" id="GO:0051301">
    <property type="term" value="P:cell division"/>
    <property type="evidence" value="ECO:0007669"/>
    <property type="project" value="UniProtKB-KW"/>
</dbReference>
<dbReference type="EMBL" id="CP097092">
    <property type="protein sequence ID" value="UQF78643.1"/>
    <property type="molecule type" value="Genomic_DNA"/>
</dbReference>
<protein>
    <submittedName>
        <fullName evidence="2">Cell division protein FtsL</fullName>
    </submittedName>
</protein>
<dbReference type="AlphaFoldDB" id="A0A930VZX8"/>
<evidence type="ECO:0000313" key="2">
    <source>
        <dbReference type="EMBL" id="MBF4809275.1"/>
    </source>
</evidence>
<proteinExistence type="predicted"/>
<evidence type="ECO:0000256" key="1">
    <source>
        <dbReference type="SAM" id="Phobius"/>
    </source>
</evidence>
<dbReference type="Proteomes" id="UP000831562">
    <property type="component" value="Chromosome"/>
</dbReference>
<keyword evidence="1" id="KW-1133">Transmembrane helix</keyword>
<sequence>MARYGSEAVARTTQFEHEYAPEQSTRTSFEVVPGGGLDADARRGVSSQFIQRVKLIAVAAALFLTLGVVRIGISTATVSTLQANNVIRNEMRATTATNDSLRVSRSLLASTTRIERIATQNYGMTLETNRPVVDVSNNA</sequence>
<name>A0A930VZX8_9ACTN</name>
<accession>A0A930VZX8</accession>
<dbReference type="RefSeq" id="WP_314008730.1">
    <property type="nucleotide sequence ID" value="NZ_CAUSFQ010000077.1"/>
</dbReference>